<evidence type="ECO:0000313" key="1">
    <source>
        <dbReference type="EMBL" id="MPN59148.1"/>
    </source>
</evidence>
<protein>
    <submittedName>
        <fullName evidence="1">Uncharacterized protein</fullName>
    </submittedName>
</protein>
<sequence length="53" mass="5676">MTLGDAQSGPSFLIRSCTKTFAAGNVLKFAIVLERKDDATIHDYDEVHPPAAG</sequence>
<reference evidence="1" key="1">
    <citation type="submission" date="2019-08" db="EMBL/GenBank/DDBJ databases">
        <authorList>
            <person name="Kucharzyk K."/>
            <person name="Murdoch R.W."/>
            <person name="Higgins S."/>
            <person name="Loffler F."/>
        </authorList>
    </citation>
    <scope>NUCLEOTIDE SEQUENCE</scope>
</reference>
<gene>
    <name evidence="1" type="ORF">SDC9_206868</name>
</gene>
<accession>A0A645J671</accession>
<name>A0A645J671_9ZZZZ</name>
<dbReference type="EMBL" id="VSSQ01132822">
    <property type="protein sequence ID" value="MPN59148.1"/>
    <property type="molecule type" value="Genomic_DNA"/>
</dbReference>
<dbReference type="AlphaFoldDB" id="A0A645J671"/>
<proteinExistence type="predicted"/>
<organism evidence="1">
    <name type="scientific">bioreactor metagenome</name>
    <dbReference type="NCBI Taxonomy" id="1076179"/>
    <lineage>
        <taxon>unclassified sequences</taxon>
        <taxon>metagenomes</taxon>
        <taxon>ecological metagenomes</taxon>
    </lineage>
</organism>
<comment type="caution">
    <text evidence="1">The sequence shown here is derived from an EMBL/GenBank/DDBJ whole genome shotgun (WGS) entry which is preliminary data.</text>
</comment>